<reference evidence="3 4" key="1">
    <citation type="submission" date="2017-07" db="EMBL/GenBank/DDBJ databases">
        <title>Leptospira spp. isolated from tropical soils.</title>
        <authorList>
            <person name="Thibeaux R."/>
            <person name="Iraola G."/>
            <person name="Ferres I."/>
            <person name="Bierque E."/>
            <person name="Girault D."/>
            <person name="Soupe-Gilbert M.-E."/>
            <person name="Picardeau M."/>
            <person name="Goarant C."/>
        </authorList>
    </citation>
    <scope>NUCLEOTIDE SEQUENCE [LARGE SCALE GENOMIC DNA]</scope>
    <source>
        <strain evidence="3 4">FH2-C-A2</strain>
    </source>
</reference>
<dbReference type="EMBL" id="NPDT01000001">
    <property type="protein sequence ID" value="PJZ67783.1"/>
    <property type="molecule type" value="Genomic_DNA"/>
</dbReference>
<feature type="transmembrane region" description="Helical" evidence="1">
    <location>
        <begin position="84"/>
        <end position="102"/>
    </location>
</feature>
<dbReference type="Proteomes" id="UP001580391">
    <property type="component" value="Unassembled WGS sequence"/>
</dbReference>
<keyword evidence="5" id="KW-1185">Reference proteome</keyword>
<feature type="transmembrane region" description="Helical" evidence="1">
    <location>
        <begin position="12"/>
        <end position="37"/>
    </location>
</feature>
<evidence type="ECO:0000313" key="3">
    <source>
        <dbReference type="EMBL" id="PJZ67783.1"/>
    </source>
</evidence>
<feature type="transmembrane region" description="Helical" evidence="1">
    <location>
        <begin position="49"/>
        <end position="72"/>
    </location>
</feature>
<feature type="transmembrane region" description="Helical" evidence="1">
    <location>
        <begin position="114"/>
        <end position="133"/>
    </location>
</feature>
<dbReference type="Proteomes" id="UP000231912">
    <property type="component" value="Unassembled WGS sequence"/>
</dbReference>
<dbReference type="AlphaFoldDB" id="A0A2M9ZH81"/>
<evidence type="ECO:0000313" key="2">
    <source>
        <dbReference type="EMBL" id="MFB5738388.1"/>
    </source>
</evidence>
<name>A0A2M9ZH81_9LEPT</name>
<evidence type="ECO:0000256" key="1">
    <source>
        <dbReference type="SAM" id="Phobius"/>
    </source>
</evidence>
<protein>
    <submittedName>
        <fullName evidence="3">Uncharacterized protein</fullName>
    </submittedName>
</protein>
<dbReference type="EMBL" id="JBHILJ010000014">
    <property type="protein sequence ID" value="MFB5738388.1"/>
    <property type="molecule type" value="Genomic_DNA"/>
</dbReference>
<reference evidence="2 5" key="2">
    <citation type="submission" date="2024-09" db="EMBL/GenBank/DDBJ databases">
        <title>Taxonomic and Genotyping Characterization of Leptospira Strains isolated from Multiple Sources in Colombia highlights the importance of intermediate species.</title>
        <authorList>
            <person name="Torres Higuera L."/>
            <person name="Rojas Tapias D."/>
            <person name="Jimenez Velasquez S."/>
            <person name="Renjifo Ibanez C."/>
        </authorList>
    </citation>
    <scope>NUCLEOTIDE SEQUENCE [LARGE SCALE GENOMIC DNA]</scope>
    <source>
        <strain evidence="2 5">Lep080</strain>
    </source>
</reference>
<organism evidence="3 4">
    <name type="scientific">Leptospira wolffii</name>
    <dbReference type="NCBI Taxonomy" id="409998"/>
    <lineage>
        <taxon>Bacteria</taxon>
        <taxon>Pseudomonadati</taxon>
        <taxon>Spirochaetota</taxon>
        <taxon>Spirochaetia</taxon>
        <taxon>Leptospirales</taxon>
        <taxon>Leptospiraceae</taxon>
        <taxon>Leptospira</taxon>
    </lineage>
</organism>
<keyword evidence="1" id="KW-0812">Transmembrane</keyword>
<sequence>MADFNHFNLPTILFLCASLLYAFHGFLHQLIVGGAISSFQHPDERQSRLILMIWIATGGFMSFLGLLPSVLLLLYGAEPEPVRAVLWTNTVALLFLTVHYVLCGVRHLPKPLRVGFYFTIFYAIANLAFLFTYPRF</sequence>
<gene>
    <name evidence="2" type="ORF">ACE5IX_17865</name>
    <name evidence="3" type="ORF">CH371_07265</name>
</gene>
<evidence type="ECO:0000313" key="4">
    <source>
        <dbReference type="Proteomes" id="UP000231912"/>
    </source>
</evidence>
<accession>A0A2M9ZH81</accession>
<dbReference type="RefSeq" id="WP_016547307.1">
    <property type="nucleotide sequence ID" value="NZ_JBHILI010000012.1"/>
</dbReference>
<proteinExistence type="predicted"/>
<keyword evidence="1" id="KW-1133">Transmembrane helix</keyword>
<keyword evidence="1" id="KW-0472">Membrane</keyword>
<evidence type="ECO:0000313" key="5">
    <source>
        <dbReference type="Proteomes" id="UP001580391"/>
    </source>
</evidence>
<comment type="caution">
    <text evidence="3">The sequence shown here is derived from an EMBL/GenBank/DDBJ whole genome shotgun (WGS) entry which is preliminary data.</text>
</comment>